<keyword evidence="2" id="KW-1185">Reference proteome</keyword>
<protein>
    <submittedName>
        <fullName evidence="1">Uncharacterized protein</fullName>
    </submittedName>
</protein>
<reference evidence="1" key="1">
    <citation type="journal article" date="2019" name="bioRxiv">
        <title>The Genome of the Zebra Mussel, Dreissena polymorpha: A Resource for Invasive Species Research.</title>
        <authorList>
            <person name="McCartney M.A."/>
            <person name="Auch B."/>
            <person name="Kono T."/>
            <person name="Mallez S."/>
            <person name="Zhang Y."/>
            <person name="Obille A."/>
            <person name="Becker A."/>
            <person name="Abrahante J.E."/>
            <person name="Garbe J."/>
            <person name="Badalamenti J.P."/>
            <person name="Herman A."/>
            <person name="Mangelson H."/>
            <person name="Liachko I."/>
            <person name="Sullivan S."/>
            <person name="Sone E.D."/>
            <person name="Koren S."/>
            <person name="Silverstein K.A.T."/>
            <person name="Beckman K.B."/>
            <person name="Gohl D.M."/>
        </authorList>
    </citation>
    <scope>NUCLEOTIDE SEQUENCE</scope>
    <source>
        <strain evidence="1">Duluth1</strain>
        <tissue evidence="1">Whole animal</tissue>
    </source>
</reference>
<evidence type="ECO:0000313" key="1">
    <source>
        <dbReference type="EMBL" id="KAH3850206.1"/>
    </source>
</evidence>
<reference evidence="1" key="2">
    <citation type="submission" date="2020-11" db="EMBL/GenBank/DDBJ databases">
        <authorList>
            <person name="McCartney M.A."/>
            <person name="Auch B."/>
            <person name="Kono T."/>
            <person name="Mallez S."/>
            <person name="Becker A."/>
            <person name="Gohl D.M."/>
            <person name="Silverstein K.A.T."/>
            <person name="Koren S."/>
            <person name="Bechman K.B."/>
            <person name="Herman A."/>
            <person name="Abrahante J.E."/>
            <person name="Garbe J."/>
        </authorList>
    </citation>
    <scope>NUCLEOTIDE SEQUENCE</scope>
    <source>
        <strain evidence="1">Duluth1</strain>
        <tissue evidence="1">Whole animal</tissue>
    </source>
</reference>
<proteinExistence type="predicted"/>
<dbReference type="EMBL" id="JAIWYP010000003">
    <property type="protein sequence ID" value="KAH3850206.1"/>
    <property type="molecule type" value="Genomic_DNA"/>
</dbReference>
<dbReference type="Proteomes" id="UP000828390">
    <property type="component" value="Unassembled WGS sequence"/>
</dbReference>
<evidence type="ECO:0000313" key="2">
    <source>
        <dbReference type="Proteomes" id="UP000828390"/>
    </source>
</evidence>
<name>A0A9D4L246_DREPO</name>
<organism evidence="1 2">
    <name type="scientific">Dreissena polymorpha</name>
    <name type="common">Zebra mussel</name>
    <name type="synonym">Mytilus polymorpha</name>
    <dbReference type="NCBI Taxonomy" id="45954"/>
    <lineage>
        <taxon>Eukaryota</taxon>
        <taxon>Metazoa</taxon>
        <taxon>Spiralia</taxon>
        <taxon>Lophotrochozoa</taxon>
        <taxon>Mollusca</taxon>
        <taxon>Bivalvia</taxon>
        <taxon>Autobranchia</taxon>
        <taxon>Heteroconchia</taxon>
        <taxon>Euheterodonta</taxon>
        <taxon>Imparidentia</taxon>
        <taxon>Neoheterodontei</taxon>
        <taxon>Myida</taxon>
        <taxon>Dreissenoidea</taxon>
        <taxon>Dreissenidae</taxon>
        <taxon>Dreissena</taxon>
    </lineage>
</organism>
<dbReference type="AlphaFoldDB" id="A0A9D4L246"/>
<accession>A0A9D4L246</accession>
<gene>
    <name evidence="1" type="ORF">DPMN_092613</name>
</gene>
<sequence length="131" mass="14779">MTICPLTWKILTETSPSVPQTTFSPPLGKYSQKHHLSSTDHLLTSPGKILTETSPSVPQTTFSQKHHHLFNRPPSHRNITICSTDHLLTEASPSVTQTTFSQKHHHLFHIPPSHRNITICSTDHLLIPRDK</sequence>
<comment type="caution">
    <text evidence="1">The sequence shown here is derived from an EMBL/GenBank/DDBJ whole genome shotgun (WGS) entry which is preliminary data.</text>
</comment>